<keyword evidence="4" id="KW-1185">Reference proteome</keyword>
<dbReference type="eggNOG" id="COG0457">
    <property type="taxonomic scope" value="Bacteria"/>
</dbReference>
<gene>
    <name evidence="3" type="ordered locus">Isop_2236</name>
</gene>
<dbReference type="Pfam" id="PF13432">
    <property type="entry name" value="TPR_16"/>
    <property type="match status" value="3"/>
</dbReference>
<dbReference type="HOGENOM" id="CLU_244923_0_0_0"/>
<dbReference type="InterPro" id="IPR011990">
    <property type="entry name" value="TPR-like_helical_dom_sf"/>
</dbReference>
<evidence type="ECO:0000313" key="4">
    <source>
        <dbReference type="Proteomes" id="UP000008631"/>
    </source>
</evidence>
<reference key="1">
    <citation type="submission" date="2010-11" db="EMBL/GenBank/DDBJ databases">
        <title>The complete sequence of chromosome of Isophaera pallida ATCC 43644.</title>
        <authorList>
            <consortium name="US DOE Joint Genome Institute (JGI-PGF)"/>
            <person name="Lucas S."/>
            <person name="Copeland A."/>
            <person name="Lapidus A."/>
            <person name="Bruce D."/>
            <person name="Goodwin L."/>
            <person name="Pitluck S."/>
            <person name="Kyrpides N."/>
            <person name="Mavromatis K."/>
            <person name="Pagani I."/>
            <person name="Ivanova N."/>
            <person name="Saunders E."/>
            <person name="Brettin T."/>
            <person name="Detter J.C."/>
            <person name="Han C."/>
            <person name="Tapia R."/>
            <person name="Land M."/>
            <person name="Hauser L."/>
            <person name="Markowitz V."/>
            <person name="Cheng J.-F."/>
            <person name="Hugenholtz P."/>
            <person name="Woyke T."/>
            <person name="Wu D."/>
            <person name="Eisen J.A."/>
        </authorList>
    </citation>
    <scope>NUCLEOTIDE SEQUENCE</scope>
    <source>
        <strain>ATCC 43644</strain>
    </source>
</reference>
<keyword evidence="2" id="KW-0472">Membrane</keyword>
<dbReference type="SMART" id="SM00028">
    <property type="entry name" value="TPR"/>
    <property type="match status" value="11"/>
</dbReference>
<dbReference type="InParanoid" id="E8R5Q7"/>
<dbReference type="PANTHER" id="PTHR12558:SF13">
    <property type="entry name" value="CELL DIVISION CYCLE PROTEIN 27 HOMOLOG"/>
    <property type="match status" value="1"/>
</dbReference>
<dbReference type="PANTHER" id="PTHR12558">
    <property type="entry name" value="CELL DIVISION CYCLE 16,23,27"/>
    <property type="match status" value="1"/>
</dbReference>
<dbReference type="Proteomes" id="UP000008631">
    <property type="component" value="Chromosome"/>
</dbReference>
<evidence type="ECO:0000256" key="1">
    <source>
        <dbReference type="SAM" id="MobiDB-lite"/>
    </source>
</evidence>
<organism evidence="3 4">
    <name type="scientific">Isosphaera pallida (strain ATCC 43644 / DSM 9630 / IS1B)</name>
    <dbReference type="NCBI Taxonomy" id="575540"/>
    <lineage>
        <taxon>Bacteria</taxon>
        <taxon>Pseudomonadati</taxon>
        <taxon>Planctomycetota</taxon>
        <taxon>Planctomycetia</taxon>
        <taxon>Isosphaerales</taxon>
        <taxon>Isosphaeraceae</taxon>
        <taxon>Isosphaera</taxon>
    </lineage>
</organism>
<reference evidence="3 4" key="2">
    <citation type="journal article" date="2011" name="Stand. Genomic Sci.">
        <title>Complete genome sequence of Isosphaera pallida type strain (IS1B).</title>
        <authorList>
            <consortium name="US DOE Joint Genome Institute (JGI-PGF)"/>
            <person name="Goker M."/>
            <person name="Cleland D."/>
            <person name="Saunders E."/>
            <person name="Lapidus A."/>
            <person name="Nolan M."/>
            <person name="Lucas S."/>
            <person name="Hammon N."/>
            <person name="Deshpande S."/>
            <person name="Cheng J.F."/>
            <person name="Tapia R."/>
            <person name="Han C."/>
            <person name="Goodwin L."/>
            <person name="Pitluck S."/>
            <person name="Liolios K."/>
            <person name="Pagani I."/>
            <person name="Ivanova N."/>
            <person name="Mavromatis K."/>
            <person name="Pati A."/>
            <person name="Chen A."/>
            <person name="Palaniappan K."/>
            <person name="Land M."/>
            <person name="Hauser L."/>
            <person name="Chang Y.J."/>
            <person name="Jeffries C.D."/>
            <person name="Detter J.C."/>
            <person name="Beck B."/>
            <person name="Woyke T."/>
            <person name="Bristow J."/>
            <person name="Eisen J.A."/>
            <person name="Markowitz V."/>
            <person name="Hugenholtz P."/>
            <person name="Kyrpides N.C."/>
            <person name="Klenk H.P."/>
        </authorList>
    </citation>
    <scope>NUCLEOTIDE SEQUENCE [LARGE SCALE GENOMIC DNA]</scope>
    <source>
        <strain evidence="4">ATCC 43644 / DSM 9630 / IS1B</strain>
    </source>
</reference>
<dbReference type="Gene3D" id="1.25.40.10">
    <property type="entry name" value="Tetratricopeptide repeat domain"/>
    <property type="match status" value="5"/>
</dbReference>
<evidence type="ECO:0000256" key="2">
    <source>
        <dbReference type="SAM" id="Phobius"/>
    </source>
</evidence>
<accession>E8R5Q7</accession>
<evidence type="ECO:0000313" key="3">
    <source>
        <dbReference type="EMBL" id="ADV62814.1"/>
    </source>
</evidence>
<feature type="region of interest" description="Disordered" evidence="1">
    <location>
        <begin position="1"/>
        <end position="37"/>
    </location>
</feature>
<protein>
    <submittedName>
        <fullName evidence="3">Tetratricopeptide TPR_1 repeat-containing protein</fullName>
    </submittedName>
</protein>
<dbReference type="SUPFAM" id="SSF48452">
    <property type="entry name" value="TPR-like"/>
    <property type="match status" value="3"/>
</dbReference>
<feature type="compositionally biased region" description="Polar residues" evidence="1">
    <location>
        <begin position="1571"/>
        <end position="1585"/>
    </location>
</feature>
<keyword evidence="2" id="KW-1133">Transmembrane helix</keyword>
<dbReference type="STRING" id="575540.Isop_2236"/>
<dbReference type="EMBL" id="CP002353">
    <property type="protein sequence ID" value="ADV62814.1"/>
    <property type="molecule type" value="Genomic_DNA"/>
</dbReference>
<name>E8R5Q7_ISOPI</name>
<feature type="region of interest" description="Disordered" evidence="1">
    <location>
        <begin position="1554"/>
        <end position="1585"/>
    </location>
</feature>
<dbReference type="InterPro" id="IPR019734">
    <property type="entry name" value="TPR_rpt"/>
</dbReference>
<sequence>MAVEVEGTTAVRDRTNAAATDFPNPNESSRGRSGDGVKLGGSRSSLKLVLAVLAAGVALALGLGALYGPGLVKRYQTRSARLAAFEVADARLNSANYNDALDPLAEFLKTHPSDFRGVEKVVAILQTHRDKLTRAKRQEADRLIREGLRYHSAQVPWRVLLVDNAMETRDFDIALDQALAISEINGVRVEVLERIAEQFKEIPEGGIRTVKRLVFAERAAKKDLRNPLFLKEGARASLLLGRREQAEAKLKQLTPDQGPEKNGEAAYLMGICRALTKNTEEAQRLLAQAYRLQPDLIEAYAAHAALLRGQMSDEAFHSPIERRPLEEVLERVIRANPGRAQAYLVRASFGVDAAQIAADLRKAAQLAPNDPEVVFALAALLQREGRTEEAIERVRPVFDAQPDHPVLSRALTGLLLSRGDTDEAVAVFRRHLDAAPDLVEDRLAMGELLLGLERLDEVRTLLEQWPESKLLAARKSFLQAQLLVAERKFGEAIDLLETQVLPELSNDKPVAMRAAQLLASCHEALGHPEDQLKALRQAIALNPEADSARAQLGLALLRRGQFEDAQRQFNTLVGRRDDALVTIASLHLIKTLRQPPEIRDWSVVERSLAEARAADPDSPRPRFIQAQMWVARDELDQAERELTQLRQKFPEFPDAWPLSIALARGRNNLSQVRALLVEAGNALSDPEVRARTLIAGWLAARLPESSDELEKLARSLMDAEAATATVSRTKLTETTPFKPISGEALARLVDAVAVLSGDERALTVFETLRQRRPDDVALWLAALPLALRNSDLKLLERFRDVVRVGEGQTGVWWRLAEVSRLLIEARQRKTTDLSTVPDLLSQLDRERPDWTILPLLKAEYADLRGNEPEVIQALQAALKLEPTNFAIARRLVERLQRRQRWNELDEAIRLVETQAGLPSDLLQAALDLALRRNDAKRATELTQRLNRAQTTAQAKPEDRLRLARALAMAGRDQDARDALKEVIDQVQAHPARAAEAWLVLVELAQRQGEAAEAGRILEEAVMRLPEAERPLFRARGLALMGRGDEATAAYDHLLETRAAQAKANGDAEAPLADLLLIRLEKARVQVSLKRFDQAEADLRTLLGEASSRPANQDRGRLVAELIPEIRRSLAEVLALSERPRTLALIDEAASLLEQNLQVRDVLEDRRMLGLVLTQIPARQAQAKELLDQVAAVDQLRPNEQYALIVLREARCDWPQARPLIREMVAARQASPAQMHFFIDMALMRQDLDLATEVLEGLRAVAPKGDAKAQRSIKVAAARLEHARGATEQARKMVADLVRVDQLDPVATANLLKEMGDFVAAEAVLRQTLATTPQPQARIPLRVALARLAALQRRHAETLTAARELLEERDCPPRVVGELLASWALQAQPPAEFRSQALAWIESLPDRIDPVPFLTPAALLLDAEGRHAEAIAKYRLLLRSEPQNFPALNNLAYLLALTETDLDEALELINRALVLNQRISSVLDTRAVVLLARRQTSEAIRDLLKVVEDRPSKFALFHLALAYDQERKTDTARDFLDRALAAGLTAEDLHPLERPKLARLLRGDEEDDQNQDGRTSSTSPADPNAR</sequence>
<proteinExistence type="predicted"/>
<feature type="transmembrane region" description="Helical" evidence="2">
    <location>
        <begin position="48"/>
        <end position="68"/>
    </location>
</feature>
<keyword evidence="2" id="KW-0812">Transmembrane</keyword>
<dbReference type="KEGG" id="ipa:Isop_2236"/>